<keyword evidence="1" id="KW-1133">Transmembrane helix</keyword>
<feature type="transmembrane region" description="Helical" evidence="1">
    <location>
        <begin position="65"/>
        <end position="85"/>
    </location>
</feature>
<name>A0A6P1W657_9BACT</name>
<evidence type="ECO:0000256" key="1">
    <source>
        <dbReference type="SAM" id="Phobius"/>
    </source>
</evidence>
<dbReference type="EMBL" id="CP045997">
    <property type="protein sequence ID" value="QHW00814.1"/>
    <property type="molecule type" value="Genomic_DNA"/>
</dbReference>
<keyword evidence="1" id="KW-0472">Membrane</keyword>
<organism evidence="2 3">
    <name type="scientific">Spirosoma endbachense</name>
    <dbReference type="NCBI Taxonomy" id="2666025"/>
    <lineage>
        <taxon>Bacteria</taxon>
        <taxon>Pseudomonadati</taxon>
        <taxon>Bacteroidota</taxon>
        <taxon>Cytophagia</taxon>
        <taxon>Cytophagales</taxon>
        <taxon>Cytophagaceae</taxon>
        <taxon>Spirosoma</taxon>
    </lineage>
</organism>
<dbReference type="AlphaFoldDB" id="A0A6P1W657"/>
<gene>
    <name evidence="2" type="ORF">GJR95_39870</name>
</gene>
<proteinExistence type="predicted"/>
<evidence type="ECO:0000313" key="3">
    <source>
        <dbReference type="Proteomes" id="UP000464577"/>
    </source>
</evidence>
<keyword evidence="3" id="KW-1185">Reference proteome</keyword>
<protein>
    <submittedName>
        <fullName evidence="2">Uncharacterized protein</fullName>
    </submittedName>
</protein>
<evidence type="ECO:0000313" key="2">
    <source>
        <dbReference type="EMBL" id="QHW00814.1"/>
    </source>
</evidence>
<keyword evidence="1" id="KW-0812">Transmembrane</keyword>
<feature type="transmembrane region" description="Helical" evidence="1">
    <location>
        <begin position="157"/>
        <end position="178"/>
    </location>
</feature>
<feature type="transmembrane region" description="Helical" evidence="1">
    <location>
        <begin position="91"/>
        <end position="112"/>
    </location>
</feature>
<reference evidence="2 3" key="1">
    <citation type="submission" date="2019-11" db="EMBL/GenBank/DDBJ databases">
        <title>Spirosoma endbachense sp. nov., isolated from a natural salt meadow.</title>
        <authorList>
            <person name="Rojas J."/>
            <person name="Ambika Manirajan B."/>
            <person name="Ratering S."/>
            <person name="Suarez C."/>
            <person name="Geissler-Plaum R."/>
            <person name="Schnell S."/>
        </authorList>
    </citation>
    <scope>NUCLEOTIDE SEQUENCE [LARGE SCALE GENOMIC DNA]</scope>
    <source>
        <strain evidence="2 3">I-24</strain>
    </source>
</reference>
<sequence length="190" mass="22094">MNELLDHYATLTELKMETGLSFDNASKWAWTELGSEKGLQKIQTNYERSTKNQLIIRHLWILKSYFRWPTIILTLACALLVYQLSELMTNQIASIAFVIILFTPGLALLYTFMGWGIEHTNRQKLAWRYLSRYANLPVAIICTLDLFSDNLWAEYLIAYPIFMAFFCISFLLVSASLIQLARENFHYKSA</sequence>
<dbReference type="Proteomes" id="UP000464577">
    <property type="component" value="Chromosome"/>
</dbReference>
<dbReference type="KEGG" id="senf:GJR95_39870"/>
<accession>A0A6P1W657</accession>